<dbReference type="PANTHER" id="PTHR21250">
    <property type="entry name" value="PRE-RRNA-PROCESSING PROTEIN TSR2 HOMOLOG"/>
    <property type="match status" value="1"/>
</dbReference>
<dbReference type="AlphaFoldDB" id="F2U3T0"/>
<dbReference type="Proteomes" id="UP000007799">
    <property type="component" value="Unassembled WGS sequence"/>
</dbReference>
<feature type="compositionally biased region" description="Basic residues" evidence="3">
    <location>
        <begin position="192"/>
        <end position="210"/>
    </location>
</feature>
<gene>
    <name evidence="4" type="ORF">PTSG_02944</name>
</gene>
<evidence type="ECO:0000256" key="2">
    <source>
        <dbReference type="ARBA" id="ARBA00022552"/>
    </source>
</evidence>
<sequence>MAAKMEGVGESKALFQAGVGHAFDDWDVVGKAIDNQWGGEHTDEKVEWMKEVVAEWFFEIPGEPPTAQEVAWYIGEIFTNEFNVMNDGSMASDIAAVLVDLFRLQANNNTAELQKFCEEAEARHAKSSRARGRRPRRAEPDAMAESDDASGDDDSDDDDDDDDEEEGDGQDGNANEEQEEDDGWTTVGPKSGKQKGKKQKGGKGSKKKHQQQQQQQQAVPQLESGMDSVQLNE</sequence>
<protein>
    <recommendedName>
        <fullName evidence="6">Pre-rRNA-processing protein TSR2 homolog</fullName>
    </recommendedName>
</protein>
<dbReference type="RefSeq" id="XP_004996457.1">
    <property type="nucleotide sequence ID" value="XM_004996400.1"/>
</dbReference>
<dbReference type="GeneID" id="16077042"/>
<proteinExistence type="inferred from homology"/>
<name>F2U3T0_SALR5</name>
<keyword evidence="2" id="KW-0698">rRNA processing</keyword>
<comment type="similarity">
    <text evidence="1">Belongs to the TSR2 family.</text>
</comment>
<organism evidence="5">
    <name type="scientific">Salpingoeca rosetta (strain ATCC 50818 / BSB-021)</name>
    <dbReference type="NCBI Taxonomy" id="946362"/>
    <lineage>
        <taxon>Eukaryota</taxon>
        <taxon>Choanoflagellata</taxon>
        <taxon>Craspedida</taxon>
        <taxon>Salpingoecidae</taxon>
        <taxon>Salpingoeca</taxon>
    </lineage>
</organism>
<evidence type="ECO:0000313" key="4">
    <source>
        <dbReference type="EMBL" id="EGD82274.1"/>
    </source>
</evidence>
<keyword evidence="5" id="KW-1185">Reference proteome</keyword>
<feature type="region of interest" description="Disordered" evidence="3">
    <location>
        <begin position="122"/>
        <end position="233"/>
    </location>
</feature>
<feature type="compositionally biased region" description="Acidic residues" evidence="3">
    <location>
        <begin position="142"/>
        <end position="183"/>
    </location>
</feature>
<dbReference type="GO" id="GO:0006364">
    <property type="term" value="P:rRNA processing"/>
    <property type="evidence" value="ECO:0007669"/>
    <property type="project" value="UniProtKB-KW"/>
</dbReference>
<evidence type="ECO:0000256" key="3">
    <source>
        <dbReference type="SAM" id="MobiDB-lite"/>
    </source>
</evidence>
<reference evidence="4" key="1">
    <citation type="submission" date="2009-08" db="EMBL/GenBank/DDBJ databases">
        <title>Annotation of Salpingoeca rosetta.</title>
        <authorList>
            <consortium name="The Broad Institute Genome Sequencing Platform"/>
            <person name="Russ C."/>
            <person name="Cuomo C."/>
            <person name="Burger G."/>
            <person name="Gray M.W."/>
            <person name="Holland P.W.H."/>
            <person name="King N."/>
            <person name="Lang F.B.F."/>
            <person name="Roger A.J."/>
            <person name="Ruiz-Trillo I."/>
            <person name="Young S.K."/>
            <person name="Zeng Q."/>
            <person name="Gargeya S."/>
            <person name="Alvarado L."/>
            <person name="Berlin A."/>
            <person name="Chapman S.B."/>
            <person name="Chen Z."/>
            <person name="Freedman E."/>
            <person name="Gellesch M."/>
            <person name="Goldberg J."/>
            <person name="Griggs A."/>
            <person name="Gujja S."/>
            <person name="Heilman E."/>
            <person name="Heiman D."/>
            <person name="Howarth C."/>
            <person name="Mehta T."/>
            <person name="Neiman D."/>
            <person name="Pearson M."/>
            <person name="Roberts A."/>
            <person name="Saif S."/>
            <person name="Shea T."/>
            <person name="Shenoy N."/>
            <person name="Sisk P."/>
            <person name="Stolte C."/>
            <person name="Sykes S."/>
            <person name="White J."/>
            <person name="Yandava C."/>
            <person name="Haas B."/>
            <person name="Nusbaum C."/>
            <person name="Birren B."/>
        </authorList>
    </citation>
    <scope>NUCLEOTIDE SEQUENCE [LARGE SCALE GENOMIC DNA]</scope>
    <source>
        <strain evidence="4">ATCC 50818</strain>
    </source>
</reference>
<dbReference type="KEGG" id="sre:PTSG_02944"/>
<dbReference type="EMBL" id="GL832960">
    <property type="protein sequence ID" value="EGD82274.1"/>
    <property type="molecule type" value="Genomic_DNA"/>
</dbReference>
<evidence type="ECO:0008006" key="6">
    <source>
        <dbReference type="Google" id="ProtNLM"/>
    </source>
</evidence>
<evidence type="ECO:0000313" key="5">
    <source>
        <dbReference type="Proteomes" id="UP000007799"/>
    </source>
</evidence>
<dbReference type="OrthoDB" id="263560at2759"/>
<dbReference type="Pfam" id="PF10273">
    <property type="entry name" value="WGG"/>
    <property type="match status" value="1"/>
</dbReference>
<dbReference type="FunCoup" id="F2U3T0">
    <property type="interactions" value="940"/>
</dbReference>
<dbReference type="InterPro" id="IPR019398">
    <property type="entry name" value="Pre-rRNA_process_TSR2"/>
</dbReference>
<dbReference type="InParanoid" id="F2U3T0"/>
<dbReference type="STRING" id="946362.F2U3T0"/>
<evidence type="ECO:0000256" key="1">
    <source>
        <dbReference type="ARBA" id="ARBA00006524"/>
    </source>
</evidence>
<feature type="compositionally biased region" description="Basic residues" evidence="3">
    <location>
        <begin position="125"/>
        <end position="136"/>
    </location>
</feature>
<accession>F2U3T0</accession>